<dbReference type="FunFam" id="2.60.40.10:FF:000049">
    <property type="entry name" value="Leukocyte immunoglobulin-like receptor subfamily B member 1"/>
    <property type="match status" value="2"/>
</dbReference>
<evidence type="ECO:0000259" key="13">
    <source>
        <dbReference type="PROSITE" id="PS50835"/>
    </source>
</evidence>
<evidence type="ECO:0000256" key="7">
    <source>
        <dbReference type="ARBA" id="ARBA00023136"/>
    </source>
</evidence>
<evidence type="ECO:0000256" key="12">
    <source>
        <dbReference type="SAM" id="SignalP"/>
    </source>
</evidence>
<keyword evidence="7" id="KW-0472">Membrane</keyword>
<dbReference type="Proteomes" id="UP000002280">
    <property type="component" value="Chromosome 4"/>
</dbReference>
<feature type="domain" description="Ig-like" evidence="13">
    <location>
        <begin position="130"/>
        <end position="198"/>
    </location>
</feature>
<evidence type="ECO:0000256" key="5">
    <source>
        <dbReference type="ARBA" id="ARBA00022737"/>
    </source>
</evidence>
<keyword evidence="4 12" id="KW-0732">Signal</keyword>
<keyword evidence="2" id="KW-1003">Cell membrane</keyword>
<evidence type="ECO:0000256" key="1">
    <source>
        <dbReference type="ARBA" id="ARBA00004162"/>
    </source>
</evidence>
<evidence type="ECO:0000256" key="3">
    <source>
        <dbReference type="ARBA" id="ARBA00022692"/>
    </source>
</evidence>
<dbReference type="InterPro" id="IPR003598">
    <property type="entry name" value="Ig_sub2"/>
</dbReference>
<comment type="subcellular location">
    <subcellularLocation>
        <location evidence="1">Cell membrane</location>
        <topology evidence="1">Single-pass membrane protein</topology>
    </subcellularLocation>
</comment>
<proteinExistence type="predicted"/>
<dbReference type="SMART" id="SM00408">
    <property type="entry name" value="IGc2"/>
    <property type="match status" value="1"/>
</dbReference>
<keyword evidence="3" id="KW-0812">Transmembrane</keyword>
<sequence>MVLPCLFICCLIWCLASVLCCGCSPSLPDRLPRPSLRAESDSLVPQGRAVILRCRGSWEAEDWWLEKNGGSGWLPIKTVRKTGNEIEFSLPSVTSNDAGTYRCLYRHSSYGWSELSDPLELVVTDLSAPPSLAALPSSEVAEGQNVTLQCRSELNYDMFALCKYGEEISRRRTWSHGRMYQADFFPAVTPTHNSTYRCFGFHSSFPNEWSSPSAPLVLQVLGEAAPGPLSSSQSPPPTALPDPPPRLGQLRVSTALGSSPAHRGWSCCCPGPPPSPGQGVEGHQEAQLSH</sequence>
<dbReference type="Pfam" id="PF00047">
    <property type="entry name" value="ig"/>
    <property type="match status" value="1"/>
</dbReference>
<feature type="compositionally biased region" description="Pro residues" evidence="11">
    <location>
        <begin position="234"/>
        <end position="246"/>
    </location>
</feature>
<dbReference type="InterPro" id="IPR013151">
    <property type="entry name" value="Immunoglobulin_dom"/>
</dbReference>
<dbReference type="GO" id="GO:0005886">
    <property type="term" value="C:plasma membrane"/>
    <property type="evidence" value="ECO:0000318"/>
    <property type="project" value="GO_Central"/>
</dbReference>
<dbReference type="Gene3D" id="2.60.40.10">
    <property type="entry name" value="Immunoglobulins"/>
    <property type="match status" value="2"/>
</dbReference>
<reference evidence="14" key="2">
    <citation type="submission" date="2025-08" db="UniProtKB">
        <authorList>
            <consortium name="Ensembl"/>
        </authorList>
    </citation>
    <scope>IDENTIFICATION</scope>
</reference>
<organism evidence="14 15">
    <name type="scientific">Monodelphis domestica</name>
    <name type="common">Gray short-tailed opossum</name>
    <dbReference type="NCBI Taxonomy" id="13616"/>
    <lineage>
        <taxon>Eukaryota</taxon>
        <taxon>Metazoa</taxon>
        <taxon>Chordata</taxon>
        <taxon>Craniata</taxon>
        <taxon>Vertebrata</taxon>
        <taxon>Euteleostomi</taxon>
        <taxon>Mammalia</taxon>
        <taxon>Metatheria</taxon>
        <taxon>Didelphimorphia</taxon>
        <taxon>Didelphidae</taxon>
        <taxon>Monodelphis</taxon>
    </lineage>
</organism>
<evidence type="ECO:0000256" key="4">
    <source>
        <dbReference type="ARBA" id="ARBA00022729"/>
    </source>
</evidence>
<feature type="region of interest" description="Disordered" evidence="11">
    <location>
        <begin position="225"/>
        <end position="290"/>
    </location>
</feature>
<dbReference type="InterPro" id="IPR007110">
    <property type="entry name" value="Ig-like_dom"/>
</dbReference>
<evidence type="ECO:0000256" key="10">
    <source>
        <dbReference type="ARBA" id="ARBA00023319"/>
    </source>
</evidence>
<evidence type="ECO:0000256" key="11">
    <source>
        <dbReference type="SAM" id="MobiDB-lite"/>
    </source>
</evidence>
<dbReference type="Pfam" id="PF13895">
    <property type="entry name" value="Ig_2"/>
    <property type="match status" value="1"/>
</dbReference>
<feature type="domain" description="Ig-like" evidence="13">
    <location>
        <begin position="32"/>
        <end position="124"/>
    </location>
</feature>
<dbReference type="InterPro" id="IPR003599">
    <property type="entry name" value="Ig_sub"/>
</dbReference>
<dbReference type="GO" id="GO:0007166">
    <property type="term" value="P:cell surface receptor signaling pathway"/>
    <property type="evidence" value="ECO:0007669"/>
    <property type="project" value="UniProtKB-ARBA"/>
</dbReference>
<evidence type="ECO:0000256" key="2">
    <source>
        <dbReference type="ARBA" id="ARBA00022475"/>
    </source>
</evidence>
<evidence type="ECO:0000256" key="9">
    <source>
        <dbReference type="ARBA" id="ARBA00023180"/>
    </source>
</evidence>
<dbReference type="Ensembl" id="ENSMODT00000075081.1">
    <property type="protein sequence ID" value="ENSMODP00000050793.1"/>
    <property type="gene ID" value="ENSMODG00000025581.2"/>
</dbReference>
<accession>A0A5F8GT07</accession>
<keyword evidence="9" id="KW-0325">Glycoprotein</keyword>
<protein>
    <recommendedName>
        <fullName evidence="13">Ig-like domain-containing protein</fullName>
    </recommendedName>
</protein>
<keyword evidence="10" id="KW-0393">Immunoglobulin domain</keyword>
<reference evidence="14" key="3">
    <citation type="submission" date="2025-09" db="UniProtKB">
        <authorList>
            <consortium name="Ensembl"/>
        </authorList>
    </citation>
    <scope>IDENTIFICATION</scope>
</reference>
<evidence type="ECO:0000313" key="14">
    <source>
        <dbReference type="Ensembl" id="ENSMODP00000050793.1"/>
    </source>
</evidence>
<dbReference type="InterPro" id="IPR013783">
    <property type="entry name" value="Ig-like_fold"/>
</dbReference>
<keyword evidence="6" id="KW-1133">Transmembrane helix</keyword>
<dbReference type="InParanoid" id="A0A5F8GT07"/>
<dbReference type="InterPro" id="IPR036179">
    <property type="entry name" value="Ig-like_dom_sf"/>
</dbReference>
<dbReference type="AlphaFoldDB" id="A0A5F8GT07"/>
<dbReference type="InterPro" id="IPR050412">
    <property type="entry name" value="Ig-like_Receptors_ImmuneReg"/>
</dbReference>
<dbReference type="PROSITE" id="PS50835">
    <property type="entry name" value="IG_LIKE"/>
    <property type="match status" value="2"/>
</dbReference>
<feature type="chain" id="PRO_5023915335" description="Ig-like domain-containing protein" evidence="12">
    <location>
        <begin position="21"/>
        <end position="290"/>
    </location>
</feature>
<dbReference type="SUPFAM" id="SSF48726">
    <property type="entry name" value="Immunoglobulin"/>
    <property type="match status" value="2"/>
</dbReference>
<dbReference type="GO" id="GO:0002764">
    <property type="term" value="P:immune response-regulating signaling pathway"/>
    <property type="evidence" value="ECO:0000318"/>
    <property type="project" value="GO_Central"/>
</dbReference>
<evidence type="ECO:0000256" key="6">
    <source>
        <dbReference type="ARBA" id="ARBA00022989"/>
    </source>
</evidence>
<dbReference type="PANTHER" id="PTHR11738">
    <property type="entry name" value="MHC CLASS I NK CELL RECEPTOR"/>
    <property type="match status" value="1"/>
</dbReference>
<keyword evidence="15" id="KW-1185">Reference proteome</keyword>
<feature type="signal peptide" evidence="12">
    <location>
        <begin position="1"/>
        <end position="20"/>
    </location>
</feature>
<dbReference type="GeneTree" id="ENSGT01100000263478"/>
<keyword evidence="8" id="KW-1015">Disulfide bond</keyword>
<keyword evidence="5" id="KW-0677">Repeat</keyword>
<dbReference type="SMART" id="SM00409">
    <property type="entry name" value="IG"/>
    <property type="match status" value="2"/>
</dbReference>
<dbReference type="STRING" id="13616.ENSMODP00000050793"/>
<name>A0A5F8GT07_MONDO</name>
<dbReference type="OMA" id="FICCLIW"/>
<evidence type="ECO:0000256" key="8">
    <source>
        <dbReference type="ARBA" id="ARBA00023157"/>
    </source>
</evidence>
<dbReference type="FunCoup" id="A0A5F8GT07">
    <property type="interactions" value="119"/>
</dbReference>
<dbReference type="Bgee" id="ENSMODG00000025581">
    <property type="expression patterns" value="Expressed in testis and 3 other cell types or tissues"/>
</dbReference>
<dbReference type="PANTHER" id="PTHR11738:SF179">
    <property type="entry name" value="LEUKOCYTE IMMUNOGLOBULIN-LIKE RECEPTOR SUBFAMILY A MEMBER 5"/>
    <property type="match status" value="1"/>
</dbReference>
<reference evidence="14 15" key="1">
    <citation type="journal article" date="2007" name="Nature">
        <title>Genome of the marsupial Monodelphis domestica reveals innovation in non-coding sequences.</title>
        <authorList>
            <person name="Mikkelsen T.S."/>
            <person name="Wakefield M.J."/>
            <person name="Aken B."/>
            <person name="Amemiya C.T."/>
            <person name="Chang J.L."/>
            <person name="Duke S."/>
            <person name="Garber M."/>
            <person name="Gentles A.J."/>
            <person name="Goodstadt L."/>
            <person name="Heger A."/>
            <person name="Jurka J."/>
            <person name="Kamal M."/>
            <person name="Mauceli E."/>
            <person name="Searle S.M."/>
            <person name="Sharpe T."/>
            <person name="Baker M.L."/>
            <person name="Batzer M.A."/>
            <person name="Benos P.V."/>
            <person name="Belov K."/>
            <person name="Clamp M."/>
            <person name="Cook A."/>
            <person name="Cuff J."/>
            <person name="Das R."/>
            <person name="Davidow L."/>
            <person name="Deakin J.E."/>
            <person name="Fazzari M.J."/>
            <person name="Glass J.L."/>
            <person name="Grabherr M."/>
            <person name="Greally J.M."/>
            <person name="Gu W."/>
            <person name="Hore T.A."/>
            <person name="Huttley G.A."/>
            <person name="Kleber M."/>
            <person name="Jirtle R.L."/>
            <person name="Koina E."/>
            <person name="Lee J.T."/>
            <person name="Mahony S."/>
            <person name="Marra M.A."/>
            <person name="Miller R.D."/>
            <person name="Nicholls R.D."/>
            <person name="Oda M."/>
            <person name="Papenfuss A.T."/>
            <person name="Parra Z.E."/>
            <person name="Pollock D.D."/>
            <person name="Ray D.A."/>
            <person name="Schein J.E."/>
            <person name="Speed T.P."/>
            <person name="Thompson K."/>
            <person name="VandeBerg J.L."/>
            <person name="Wade C.M."/>
            <person name="Walker J.A."/>
            <person name="Waters P.D."/>
            <person name="Webber C."/>
            <person name="Weidman J.R."/>
            <person name="Xie X."/>
            <person name="Zody M.C."/>
            <person name="Baldwin J."/>
            <person name="Abdouelleil A."/>
            <person name="Abdulkadir J."/>
            <person name="Abebe A."/>
            <person name="Abera B."/>
            <person name="Abreu J."/>
            <person name="Acer S.C."/>
            <person name="Aftuck L."/>
            <person name="Alexander A."/>
            <person name="An P."/>
            <person name="Anderson E."/>
            <person name="Anderson S."/>
            <person name="Arachi H."/>
            <person name="Azer M."/>
            <person name="Bachantsang P."/>
            <person name="Barry A."/>
            <person name="Bayul T."/>
            <person name="Berlin A."/>
            <person name="Bessette D."/>
            <person name="Bloom T."/>
            <person name="Bloom T."/>
            <person name="Boguslavskiy L."/>
            <person name="Bonnet C."/>
            <person name="Boukhgalter B."/>
            <person name="Bourzgui I."/>
            <person name="Brown A."/>
            <person name="Cahill P."/>
            <person name="Channer S."/>
            <person name="Cheshatsang Y."/>
            <person name="Chuda L."/>
            <person name="Citroen M."/>
            <person name="Collymore A."/>
            <person name="Cooke P."/>
            <person name="Costello M."/>
            <person name="D'Aco K."/>
            <person name="Daza R."/>
            <person name="De Haan G."/>
            <person name="DeGray S."/>
            <person name="DeMaso C."/>
            <person name="Dhargay N."/>
            <person name="Dooley K."/>
            <person name="Dooley E."/>
            <person name="Doricent M."/>
            <person name="Dorje P."/>
            <person name="Dorjee K."/>
            <person name="Dupes A."/>
            <person name="Elong R."/>
            <person name="Falk J."/>
            <person name="Farina A."/>
            <person name="Faro S."/>
            <person name="Ferguson D."/>
            <person name="Fisher S."/>
            <person name="Foley C.D."/>
            <person name="Franke A."/>
            <person name="Friedrich D."/>
            <person name="Gadbois L."/>
            <person name="Gearin G."/>
            <person name="Gearin C.R."/>
            <person name="Giannoukos G."/>
            <person name="Goode T."/>
            <person name="Graham J."/>
            <person name="Grandbois E."/>
            <person name="Grewal S."/>
            <person name="Gyaltsen K."/>
            <person name="Hafez N."/>
            <person name="Hagos B."/>
            <person name="Hall J."/>
            <person name="Henson C."/>
            <person name="Hollinger A."/>
            <person name="Honan T."/>
            <person name="Huard M.D."/>
            <person name="Hughes L."/>
            <person name="Hurhula B."/>
            <person name="Husby M.E."/>
            <person name="Kamat A."/>
            <person name="Kanga B."/>
            <person name="Kashin S."/>
            <person name="Khazanovich D."/>
            <person name="Kisner P."/>
            <person name="Lance K."/>
            <person name="Lara M."/>
            <person name="Lee W."/>
            <person name="Lennon N."/>
            <person name="Letendre F."/>
            <person name="LeVine R."/>
            <person name="Lipovsky A."/>
            <person name="Liu X."/>
            <person name="Liu J."/>
            <person name="Liu S."/>
            <person name="Lokyitsang T."/>
            <person name="Lokyitsang Y."/>
            <person name="Lubonja R."/>
            <person name="Lui A."/>
            <person name="MacDonald P."/>
            <person name="Magnisalis V."/>
            <person name="Maru K."/>
            <person name="Matthews C."/>
            <person name="McCusker W."/>
            <person name="McDonough S."/>
            <person name="Mehta T."/>
            <person name="Meldrim J."/>
            <person name="Meneus L."/>
            <person name="Mihai O."/>
            <person name="Mihalev A."/>
            <person name="Mihova T."/>
            <person name="Mittelman R."/>
            <person name="Mlenga V."/>
            <person name="Montmayeur A."/>
            <person name="Mulrain L."/>
            <person name="Navidi A."/>
            <person name="Naylor J."/>
            <person name="Negash T."/>
            <person name="Nguyen T."/>
            <person name="Nguyen N."/>
            <person name="Nicol R."/>
            <person name="Norbu C."/>
            <person name="Norbu N."/>
            <person name="Novod N."/>
            <person name="O'Neill B."/>
            <person name="Osman S."/>
            <person name="Markiewicz E."/>
            <person name="Oyono O.L."/>
            <person name="Patti C."/>
            <person name="Phunkhang P."/>
            <person name="Pierre F."/>
            <person name="Priest M."/>
            <person name="Raghuraman S."/>
            <person name="Rege F."/>
            <person name="Reyes R."/>
            <person name="Rise C."/>
            <person name="Rogov P."/>
            <person name="Ross K."/>
            <person name="Ryan E."/>
            <person name="Settipalli S."/>
            <person name="Shea T."/>
            <person name="Sherpa N."/>
            <person name="Shi L."/>
            <person name="Shih D."/>
            <person name="Sparrow T."/>
            <person name="Spaulding J."/>
            <person name="Stalker J."/>
            <person name="Stange-Thomann N."/>
            <person name="Stavropoulos S."/>
            <person name="Stone C."/>
            <person name="Strader C."/>
            <person name="Tesfaye S."/>
            <person name="Thomson T."/>
            <person name="Thoulutsang Y."/>
            <person name="Thoulutsang D."/>
            <person name="Topham K."/>
            <person name="Topping I."/>
            <person name="Tsamla T."/>
            <person name="Vassiliev H."/>
            <person name="Vo A."/>
            <person name="Wangchuk T."/>
            <person name="Wangdi T."/>
            <person name="Weiand M."/>
            <person name="Wilkinson J."/>
            <person name="Wilson A."/>
            <person name="Yadav S."/>
            <person name="Young G."/>
            <person name="Yu Q."/>
            <person name="Zembek L."/>
            <person name="Zhong D."/>
            <person name="Zimmer A."/>
            <person name="Zwirko Z."/>
            <person name="Jaffe D.B."/>
            <person name="Alvarez P."/>
            <person name="Brockman W."/>
            <person name="Butler J."/>
            <person name="Chin C."/>
            <person name="Gnerre S."/>
            <person name="MacCallum I."/>
            <person name="Graves J.A."/>
            <person name="Ponting C.P."/>
            <person name="Breen M."/>
            <person name="Samollow P.B."/>
            <person name="Lander E.S."/>
            <person name="Lindblad-Toh K."/>
        </authorList>
    </citation>
    <scope>NUCLEOTIDE SEQUENCE [LARGE SCALE GENOMIC DNA]</scope>
</reference>
<evidence type="ECO:0000313" key="15">
    <source>
        <dbReference type="Proteomes" id="UP000002280"/>
    </source>
</evidence>